<dbReference type="InterPro" id="IPR008936">
    <property type="entry name" value="Rho_GTPase_activation_prot"/>
</dbReference>
<dbReference type="Gene3D" id="1.10.418.10">
    <property type="entry name" value="Calponin-like domain"/>
    <property type="match status" value="1"/>
</dbReference>
<dbReference type="SUPFAM" id="SSF47576">
    <property type="entry name" value="Calponin-homology domain, CH-domain"/>
    <property type="match status" value="1"/>
</dbReference>
<dbReference type="InterPro" id="IPR036872">
    <property type="entry name" value="CH_dom_sf"/>
</dbReference>
<gene>
    <name evidence="2" type="ORF">DdX_00906</name>
</gene>
<organism evidence="2 3">
    <name type="scientific">Ditylenchus destructor</name>
    <dbReference type="NCBI Taxonomy" id="166010"/>
    <lineage>
        <taxon>Eukaryota</taxon>
        <taxon>Metazoa</taxon>
        <taxon>Ecdysozoa</taxon>
        <taxon>Nematoda</taxon>
        <taxon>Chromadorea</taxon>
        <taxon>Rhabditida</taxon>
        <taxon>Tylenchina</taxon>
        <taxon>Tylenchomorpha</taxon>
        <taxon>Sphaerularioidea</taxon>
        <taxon>Anguinidae</taxon>
        <taxon>Anguininae</taxon>
        <taxon>Ditylenchus</taxon>
    </lineage>
</organism>
<dbReference type="Gene3D" id="1.10.555.10">
    <property type="entry name" value="Rho GTPase activation protein"/>
    <property type="match status" value="1"/>
</dbReference>
<feature type="domain" description="Calponin-homology (CH)" evidence="1">
    <location>
        <begin position="376"/>
        <end position="485"/>
    </location>
</feature>
<evidence type="ECO:0000313" key="3">
    <source>
        <dbReference type="Proteomes" id="UP001201812"/>
    </source>
</evidence>
<dbReference type="PRINTS" id="PR00888">
    <property type="entry name" value="SM22CALPONIN"/>
</dbReference>
<proteinExistence type="predicted"/>
<name>A0AAD4NG10_9BILA</name>
<dbReference type="Pfam" id="PF00307">
    <property type="entry name" value="CH"/>
    <property type="match status" value="1"/>
</dbReference>
<dbReference type="InterPro" id="IPR003096">
    <property type="entry name" value="SM22_calponin"/>
</dbReference>
<dbReference type="PANTHER" id="PTHR47385">
    <property type="entry name" value="CALPONIN"/>
    <property type="match status" value="1"/>
</dbReference>
<dbReference type="GO" id="GO:0015629">
    <property type="term" value="C:actin cytoskeleton"/>
    <property type="evidence" value="ECO:0007669"/>
    <property type="project" value="TreeGrafter"/>
</dbReference>
<comment type="caution">
    <text evidence="2">The sequence shown here is derived from an EMBL/GenBank/DDBJ whole genome shotgun (WGS) entry which is preliminary data.</text>
</comment>
<dbReference type="FunFam" id="1.10.418.10:FF:000075">
    <property type="entry name" value="Transgelin"/>
    <property type="match status" value="1"/>
</dbReference>
<dbReference type="GO" id="GO:0007015">
    <property type="term" value="P:actin filament organization"/>
    <property type="evidence" value="ECO:0007669"/>
    <property type="project" value="TreeGrafter"/>
</dbReference>
<dbReference type="SMART" id="SM00033">
    <property type="entry name" value="CH"/>
    <property type="match status" value="1"/>
</dbReference>
<protein>
    <submittedName>
        <fullName evidence="2">Calponin homology (CH) domain-containing protein</fullName>
    </submittedName>
</protein>
<sequence>MDFGSKCSNSMPSEAALQNFLDELADLRIPPEKRTRIGLRYVNTFEVQRLISNLRTNSSFPHKNYEFYDENLHLNVVISALKEILTELYGGIFMAADIGDEYTRLFSEVNLDTQVDSALRTVKRFIKVLSSNLRHLTYLIFRVLKNLAEQSAGFLTDSYTDLLLLFTPVLFPESVKQIRHFLQAIRISLLLIDFCEIIFKPFYDDSPLCDSAYFSDDEFISDGWENISTCVSTIEALSEAAKSDSISVDSFNNTDDIEMCSPNGSVNTNEMFEEDMADCCFEFEQPFATISCLNIHTRKYDGLATKKPDYKAAKIEKHRKKDNLCICFHQPLREICSHTCLKELSQNYFGITMASRTTAGGIGFAVMSKQASKYNDQEAELLLKWIKKLSGESISTSGDRDNFLKLLKDGTLLCKVANAITPGSVKKIQKPISNFACMENINGFVEFAKKEGVPTEETFQSVDLFEARDLFSVCVTLLSLGRVLEKNGKPNPFS</sequence>
<dbReference type="PROSITE" id="PS50021">
    <property type="entry name" value="CH"/>
    <property type="match status" value="1"/>
</dbReference>
<keyword evidence="3" id="KW-1185">Reference proteome</keyword>
<evidence type="ECO:0000259" key="1">
    <source>
        <dbReference type="PROSITE" id="PS50021"/>
    </source>
</evidence>
<dbReference type="AlphaFoldDB" id="A0AAD4NG10"/>
<dbReference type="PANTHER" id="PTHR47385:SF9">
    <property type="entry name" value="CALPONIN-HOMOLOGY (CH) DOMAIN-CONTAINING PROTEIN"/>
    <property type="match status" value="1"/>
</dbReference>
<dbReference type="InterPro" id="IPR001715">
    <property type="entry name" value="CH_dom"/>
</dbReference>
<dbReference type="Proteomes" id="UP001201812">
    <property type="component" value="Unassembled WGS sequence"/>
</dbReference>
<dbReference type="SUPFAM" id="SSF48350">
    <property type="entry name" value="GTPase activation domain, GAP"/>
    <property type="match status" value="1"/>
</dbReference>
<dbReference type="EMBL" id="JAKKPZ010000001">
    <property type="protein sequence ID" value="KAI1728708.1"/>
    <property type="molecule type" value="Genomic_DNA"/>
</dbReference>
<dbReference type="InterPro" id="IPR050606">
    <property type="entry name" value="Calponin-like"/>
</dbReference>
<accession>A0AAD4NG10</accession>
<evidence type="ECO:0000313" key="2">
    <source>
        <dbReference type="EMBL" id="KAI1728708.1"/>
    </source>
</evidence>
<dbReference type="GO" id="GO:0051015">
    <property type="term" value="F:actin filament binding"/>
    <property type="evidence" value="ECO:0007669"/>
    <property type="project" value="TreeGrafter"/>
</dbReference>
<reference evidence="2" key="1">
    <citation type="submission" date="2022-01" db="EMBL/GenBank/DDBJ databases">
        <title>Genome Sequence Resource for Two Populations of Ditylenchus destructor, the Migratory Endoparasitic Phytonematode.</title>
        <authorList>
            <person name="Zhang H."/>
            <person name="Lin R."/>
            <person name="Xie B."/>
        </authorList>
    </citation>
    <scope>NUCLEOTIDE SEQUENCE</scope>
    <source>
        <strain evidence="2">BazhouSP</strain>
    </source>
</reference>